<keyword evidence="2" id="KW-1185">Reference proteome</keyword>
<dbReference type="Proteomes" id="UP001165190">
    <property type="component" value="Unassembled WGS sequence"/>
</dbReference>
<dbReference type="PANTHER" id="PTHR34676">
    <property type="entry name" value="DUF4219 DOMAIN-CONTAINING PROTEIN-RELATED"/>
    <property type="match status" value="1"/>
</dbReference>
<dbReference type="EMBL" id="BSYR01000022">
    <property type="protein sequence ID" value="GMI86956.1"/>
    <property type="molecule type" value="Genomic_DNA"/>
</dbReference>
<reference evidence="1" key="1">
    <citation type="submission" date="2023-05" db="EMBL/GenBank/DDBJ databases">
        <title>Genome and transcriptome analyses reveal genes involved in the formation of fine ridges on petal epidermal cells in Hibiscus trionum.</title>
        <authorList>
            <person name="Koshimizu S."/>
            <person name="Masuda S."/>
            <person name="Ishii T."/>
            <person name="Shirasu K."/>
            <person name="Hoshino A."/>
            <person name="Arita M."/>
        </authorList>
    </citation>
    <scope>NUCLEOTIDE SEQUENCE</scope>
    <source>
        <strain evidence="1">Hamamatsu line</strain>
    </source>
</reference>
<evidence type="ECO:0000313" key="2">
    <source>
        <dbReference type="Proteomes" id="UP001165190"/>
    </source>
</evidence>
<dbReference type="Pfam" id="PF14223">
    <property type="entry name" value="Retrotran_gag_2"/>
    <property type="match status" value="1"/>
</dbReference>
<organism evidence="1 2">
    <name type="scientific">Hibiscus trionum</name>
    <name type="common">Flower of an hour</name>
    <dbReference type="NCBI Taxonomy" id="183268"/>
    <lineage>
        <taxon>Eukaryota</taxon>
        <taxon>Viridiplantae</taxon>
        <taxon>Streptophyta</taxon>
        <taxon>Embryophyta</taxon>
        <taxon>Tracheophyta</taxon>
        <taxon>Spermatophyta</taxon>
        <taxon>Magnoliopsida</taxon>
        <taxon>eudicotyledons</taxon>
        <taxon>Gunneridae</taxon>
        <taxon>Pentapetalae</taxon>
        <taxon>rosids</taxon>
        <taxon>malvids</taxon>
        <taxon>Malvales</taxon>
        <taxon>Malvaceae</taxon>
        <taxon>Malvoideae</taxon>
        <taxon>Hibiscus</taxon>
    </lineage>
</organism>
<proteinExistence type="predicted"/>
<dbReference type="OrthoDB" id="1738251at2759"/>
<evidence type="ECO:0008006" key="3">
    <source>
        <dbReference type="Google" id="ProtNLM"/>
    </source>
</evidence>
<protein>
    <recommendedName>
        <fullName evidence="3">UBN2 domain-containing protein</fullName>
    </recommendedName>
</protein>
<dbReference type="AlphaFoldDB" id="A0A9W7I0Z8"/>
<gene>
    <name evidence="1" type="ORF">HRI_002364900</name>
</gene>
<evidence type="ECO:0000313" key="1">
    <source>
        <dbReference type="EMBL" id="GMI86956.1"/>
    </source>
</evidence>
<sequence length="186" mass="21959">MKFFIKSRDYKLWDIVEHGPFVPQRSKAEWSADDRKKMELNCKALHILFFTFCPSIYENMSSCESAKEVWDKLEVTYEGTDEVKETKIGLLILEYKNFKMDPEENIEKMFDRFSTITNGLKGYGEAIPEEKLVRKLIYSLPESWDSKRTAIIEAKNLKTLKLDELMGSLLTHQIMKKNKEDEKKRE</sequence>
<name>A0A9W7I0Z8_HIBTR</name>
<accession>A0A9W7I0Z8</accession>
<comment type="caution">
    <text evidence="1">The sequence shown here is derived from an EMBL/GenBank/DDBJ whole genome shotgun (WGS) entry which is preliminary data.</text>
</comment>
<dbReference type="PANTHER" id="PTHR34676:SF8">
    <property type="entry name" value="TRANSMEMBRANE PROTEIN"/>
    <property type="match status" value="1"/>
</dbReference>